<dbReference type="RefSeq" id="WP_381535452.1">
    <property type="nucleotide sequence ID" value="NZ_JBHUGI010000004.1"/>
</dbReference>
<keyword evidence="3" id="KW-1185">Reference proteome</keyword>
<comment type="caution">
    <text evidence="2">The sequence shown here is derived from an EMBL/GenBank/DDBJ whole genome shotgun (WGS) entry which is preliminary data.</text>
</comment>
<name>A0ABW4SBP2_9BACL</name>
<dbReference type="PANTHER" id="PTHR37299:SF4">
    <property type="entry name" value="TRANSCRIPTIONAL REGULATOR"/>
    <property type="match status" value="1"/>
</dbReference>
<protein>
    <submittedName>
        <fullName evidence="2">LytR/AlgR family response regulator transcription factor</fullName>
    </submittedName>
</protein>
<dbReference type="InterPro" id="IPR046947">
    <property type="entry name" value="LytR-like"/>
</dbReference>
<evidence type="ECO:0000313" key="3">
    <source>
        <dbReference type="Proteomes" id="UP001597218"/>
    </source>
</evidence>
<accession>A0ABW4SBP2</accession>
<dbReference type="Gene3D" id="2.20.25.10">
    <property type="match status" value="1"/>
</dbReference>
<evidence type="ECO:0000259" key="1">
    <source>
        <dbReference type="PROSITE" id="PS50930"/>
    </source>
</evidence>
<dbReference type="EMBL" id="JBHUGI010000004">
    <property type="protein sequence ID" value="MFD1926795.1"/>
    <property type="molecule type" value="Genomic_DNA"/>
</dbReference>
<dbReference type="SMART" id="SM00850">
    <property type="entry name" value="LytTR"/>
    <property type="match status" value="1"/>
</dbReference>
<reference evidence="3" key="1">
    <citation type="journal article" date="2019" name="Int. J. Syst. Evol. Microbiol.">
        <title>The Global Catalogue of Microorganisms (GCM) 10K type strain sequencing project: providing services to taxonomists for standard genome sequencing and annotation.</title>
        <authorList>
            <consortium name="The Broad Institute Genomics Platform"/>
            <consortium name="The Broad Institute Genome Sequencing Center for Infectious Disease"/>
            <person name="Wu L."/>
            <person name="Ma J."/>
        </authorList>
    </citation>
    <scope>NUCLEOTIDE SEQUENCE [LARGE SCALE GENOMIC DNA]</scope>
    <source>
        <strain evidence="3">CGMCC 4.7177</strain>
    </source>
</reference>
<dbReference type="Pfam" id="PF04397">
    <property type="entry name" value="LytTR"/>
    <property type="match status" value="1"/>
</dbReference>
<dbReference type="Gene3D" id="2.40.50.40">
    <property type="match status" value="1"/>
</dbReference>
<dbReference type="InterPro" id="IPR007492">
    <property type="entry name" value="LytTR_DNA-bd_dom"/>
</dbReference>
<gene>
    <name evidence="2" type="ORF">ACFSFY_01740</name>
</gene>
<dbReference type="PANTHER" id="PTHR37299">
    <property type="entry name" value="TRANSCRIPTIONAL REGULATOR-RELATED"/>
    <property type="match status" value="1"/>
</dbReference>
<dbReference type="PROSITE" id="PS50930">
    <property type="entry name" value="HTH_LYTTR"/>
    <property type="match status" value="1"/>
</dbReference>
<dbReference type="Proteomes" id="UP001597218">
    <property type="component" value="Unassembled WGS sequence"/>
</dbReference>
<evidence type="ECO:0000313" key="2">
    <source>
        <dbReference type="EMBL" id="MFD1926795.1"/>
    </source>
</evidence>
<organism evidence="2 3">
    <name type="scientific">Sporosarcina siberiensis</name>
    <dbReference type="NCBI Taxonomy" id="1365606"/>
    <lineage>
        <taxon>Bacteria</taxon>
        <taxon>Bacillati</taxon>
        <taxon>Bacillota</taxon>
        <taxon>Bacilli</taxon>
        <taxon>Bacillales</taxon>
        <taxon>Caryophanaceae</taxon>
        <taxon>Sporosarcina</taxon>
    </lineage>
</organism>
<feature type="domain" description="HTH LytTR-type" evidence="1">
    <location>
        <begin position="112"/>
        <end position="215"/>
    </location>
</feature>
<sequence>MENKELNQIKTILEDWIPKDASIAIAVKGRYIHYSAGIPNIHLSKGETVKEGSIAEMTFKKNCKVDALVDDSVFGVSYYGIGYPIHVKDEPGVLVVILPPSHFLKNEPLHLLTGKHEETWCPVPLEHISHIESLQKKTWFYAANKTYSAIHTLKNLETRLPNSFLRIHRSYIVHIPFIQCISRDFSSGLVIKLKDGTELPVSQTYVNHVRKRLEF</sequence>
<proteinExistence type="predicted"/>